<gene>
    <name evidence="1" type="primary">holB</name>
    <name evidence="1" type="ORF">H8696_00035</name>
</gene>
<dbReference type="Pfam" id="PF13177">
    <property type="entry name" value="DNA_pol3_delta2"/>
    <property type="match status" value="1"/>
</dbReference>
<sequence length="300" mass="32798">MLKSQLEGQSALVEAFLDRLSLGRIVHAYMIVGPEGSGKRTLAAYLSKAVLCEGKHPPCGQCRGCRLTLSDNHPDALTYGPEGRSLGVATVRKIIEDLSVRAYYGRRTVVIEDGEKMTTQAQNALLKILEEPPEGTVFFLLVRDANRMLPTIRSRCQLLRMGLLTPGQAATVLEGKGISREMAAEAAEFAGGVVGQALRMAKDKGFIERMEKAKRIMAGLQGGMDPFGLAELMGEKKDMGPMLDALMVLSHRDMAEGSSRARDWLAALLKARRGLDQNLGTQMVAETLFLEMSEDTKWQS</sequence>
<evidence type="ECO:0000313" key="2">
    <source>
        <dbReference type="Proteomes" id="UP000623172"/>
    </source>
</evidence>
<keyword evidence="2" id="KW-1185">Reference proteome</keyword>
<dbReference type="NCBIfam" id="TIGR00678">
    <property type="entry name" value="holB"/>
    <property type="match status" value="1"/>
</dbReference>
<accession>A0A926D3I6</accession>
<evidence type="ECO:0000313" key="1">
    <source>
        <dbReference type="EMBL" id="MBC8530234.1"/>
    </source>
</evidence>
<dbReference type="InterPro" id="IPR050238">
    <property type="entry name" value="DNA_Rep/Repair_Clamp_Loader"/>
</dbReference>
<dbReference type="InterPro" id="IPR004622">
    <property type="entry name" value="DNA_pol_HolB"/>
</dbReference>
<protein>
    <submittedName>
        <fullName evidence="1">DNA polymerase III subunit delta</fullName>
        <ecNumber evidence="1">2.7.7.7</ecNumber>
    </submittedName>
</protein>
<dbReference type="RefSeq" id="WP_249314125.1">
    <property type="nucleotide sequence ID" value="NZ_JACRSR010000001.1"/>
</dbReference>
<keyword evidence="1" id="KW-0808">Transferase</keyword>
<dbReference type="SUPFAM" id="SSF52540">
    <property type="entry name" value="P-loop containing nucleoside triphosphate hydrolases"/>
    <property type="match status" value="1"/>
</dbReference>
<dbReference type="GO" id="GO:0003887">
    <property type="term" value="F:DNA-directed DNA polymerase activity"/>
    <property type="evidence" value="ECO:0007669"/>
    <property type="project" value="UniProtKB-EC"/>
</dbReference>
<name>A0A926D3I6_9FIRM</name>
<keyword evidence="1" id="KW-0548">Nucleotidyltransferase</keyword>
<dbReference type="PANTHER" id="PTHR11669">
    <property type="entry name" value="REPLICATION FACTOR C / DNA POLYMERASE III GAMMA-TAU SUBUNIT"/>
    <property type="match status" value="1"/>
</dbReference>
<reference evidence="1" key="1">
    <citation type="submission" date="2020-08" db="EMBL/GenBank/DDBJ databases">
        <title>Genome public.</title>
        <authorList>
            <person name="Liu C."/>
            <person name="Sun Q."/>
        </authorList>
    </citation>
    <scope>NUCLEOTIDE SEQUENCE</scope>
    <source>
        <strain evidence="1">NSJ-53</strain>
    </source>
</reference>
<organism evidence="1 2">
    <name type="scientific">Gehongia tenuis</name>
    <dbReference type="NCBI Taxonomy" id="2763655"/>
    <lineage>
        <taxon>Bacteria</taxon>
        <taxon>Bacillati</taxon>
        <taxon>Bacillota</taxon>
        <taxon>Clostridia</taxon>
        <taxon>Christensenellales</taxon>
        <taxon>Christensenellaceae</taxon>
        <taxon>Gehongia</taxon>
    </lineage>
</organism>
<dbReference type="EC" id="2.7.7.7" evidence="1"/>
<dbReference type="InterPro" id="IPR027417">
    <property type="entry name" value="P-loop_NTPase"/>
</dbReference>
<proteinExistence type="predicted"/>
<dbReference type="EMBL" id="JACRSR010000001">
    <property type="protein sequence ID" value="MBC8530234.1"/>
    <property type="molecule type" value="Genomic_DNA"/>
</dbReference>
<dbReference type="Proteomes" id="UP000623172">
    <property type="component" value="Unassembled WGS sequence"/>
</dbReference>
<comment type="caution">
    <text evidence="1">The sequence shown here is derived from an EMBL/GenBank/DDBJ whole genome shotgun (WGS) entry which is preliminary data.</text>
</comment>
<dbReference type="AlphaFoldDB" id="A0A926D3I6"/>
<dbReference type="Gene3D" id="3.40.50.300">
    <property type="entry name" value="P-loop containing nucleotide triphosphate hydrolases"/>
    <property type="match status" value="1"/>
</dbReference>
<dbReference type="PANTHER" id="PTHR11669:SF8">
    <property type="entry name" value="DNA POLYMERASE III SUBUNIT DELTA"/>
    <property type="match status" value="1"/>
</dbReference>
<dbReference type="GO" id="GO:0008408">
    <property type="term" value="F:3'-5' exonuclease activity"/>
    <property type="evidence" value="ECO:0007669"/>
    <property type="project" value="InterPro"/>
</dbReference>
<dbReference type="GO" id="GO:0006261">
    <property type="term" value="P:DNA-templated DNA replication"/>
    <property type="evidence" value="ECO:0007669"/>
    <property type="project" value="TreeGrafter"/>
</dbReference>